<comment type="catalytic activity">
    <reaction evidence="3">
        <text>2 GTP = 3',3'-c-di-GMP + 2 diphosphate</text>
        <dbReference type="Rhea" id="RHEA:24898"/>
        <dbReference type="ChEBI" id="CHEBI:33019"/>
        <dbReference type="ChEBI" id="CHEBI:37565"/>
        <dbReference type="ChEBI" id="CHEBI:58805"/>
        <dbReference type="EC" id="2.7.7.65"/>
    </reaction>
</comment>
<dbReference type="FunFam" id="3.30.70.270:FF:000001">
    <property type="entry name" value="Diguanylate cyclase domain protein"/>
    <property type="match status" value="1"/>
</dbReference>
<evidence type="ECO:0000256" key="1">
    <source>
        <dbReference type="ARBA" id="ARBA00001946"/>
    </source>
</evidence>
<dbReference type="PANTHER" id="PTHR45138">
    <property type="entry name" value="REGULATORY COMPONENTS OF SENSORY TRANSDUCTION SYSTEM"/>
    <property type="match status" value="1"/>
</dbReference>
<dbReference type="PROSITE" id="PS50887">
    <property type="entry name" value="GGDEF"/>
    <property type="match status" value="1"/>
</dbReference>
<feature type="domain" description="GGDEF" evidence="7">
    <location>
        <begin position="175"/>
        <end position="311"/>
    </location>
</feature>
<evidence type="ECO:0000256" key="3">
    <source>
        <dbReference type="ARBA" id="ARBA00034247"/>
    </source>
</evidence>
<dbReference type="OrthoDB" id="9812260at2"/>
<dbReference type="GO" id="GO:0000160">
    <property type="term" value="P:phosphorelay signal transduction system"/>
    <property type="evidence" value="ECO:0007669"/>
    <property type="project" value="InterPro"/>
</dbReference>
<dbReference type="Pfam" id="PF00990">
    <property type="entry name" value="GGDEF"/>
    <property type="match status" value="1"/>
</dbReference>
<dbReference type="SMART" id="SM00267">
    <property type="entry name" value="GGDEF"/>
    <property type="match status" value="1"/>
</dbReference>
<reference evidence="8 9" key="1">
    <citation type="submission" date="2018-08" db="EMBL/GenBank/DDBJ databases">
        <title>Vibrio isolated from the Eastern China Marginal Seas.</title>
        <authorList>
            <person name="Li Y."/>
        </authorList>
    </citation>
    <scope>NUCLEOTIDE SEQUENCE [LARGE SCALE GENOMIC DNA]</scope>
    <source>
        <strain evidence="8 9">BEI233</strain>
    </source>
</reference>
<dbReference type="Proteomes" id="UP000273252">
    <property type="component" value="Unassembled WGS sequence"/>
</dbReference>
<feature type="domain" description="Response regulatory" evidence="6">
    <location>
        <begin position="2"/>
        <end position="118"/>
    </location>
</feature>
<dbReference type="Gene3D" id="3.30.70.270">
    <property type="match status" value="1"/>
</dbReference>
<dbReference type="PANTHER" id="PTHR45138:SF9">
    <property type="entry name" value="DIGUANYLATE CYCLASE DGCM-RELATED"/>
    <property type="match status" value="1"/>
</dbReference>
<dbReference type="InterPro" id="IPR001789">
    <property type="entry name" value="Sig_transdc_resp-reg_receiver"/>
</dbReference>
<dbReference type="InterPro" id="IPR000160">
    <property type="entry name" value="GGDEF_dom"/>
</dbReference>
<dbReference type="GO" id="GO:0043709">
    <property type="term" value="P:cell adhesion involved in single-species biofilm formation"/>
    <property type="evidence" value="ECO:0007669"/>
    <property type="project" value="TreeGrafter"/>
</dbReference>
<evidence type="ECO:0000256" key="5">
    <source>
        <dbReference type="SAM" id="Coils"/>
    </source>
</evidence>
<dbReference type="InterPro" id="IPR043128">
    <property type="entry name" value="Rev_trsase/Diguanyl_cyclase"/>
</dbReference>
<organism evidence="8 9">
    <name type="scientific">Vibrio sinensis</name>
    <dbReference type="NCBI Taxonomy" id="2302434"/>
    <lineage>
        <taxon>Bacteria</taxon>
        <taxon>Pseudomonadati</taxon>
        <taxon>Pseudomonadota</taxon>
        <taxon>Gammaproteobacteria</taxon>
        <taxon>Vibrionales</taxon>
        <taxon>Vibrionaceae</taxon>
        <taxon>Vibrio</taxon>
    </lineage>
</organism>
<protein>
    <recommendedName>
        <fullName evidence="2">diguanylate cyclase</fullName>
        <ecNumber evidence="2">2.7.7.65</ecNumber>
    </recommendedName>
</protein>
<dbReference type="CDD" id="cd00156">
    <property type="entry name" value="REC"/>
    <property type="match status" value="1"/>
</dbReference>
<dbReference type="InterPro" id="IPR011006">
    <property type="entry name" value="CheY-like_superfamily"/>
</dbReference>
<evidence type="ECO:0000313" key="8">
    <source>
        <dbReference type="EMBL" id="RJX75787.1"/>
    </source>
</evidence>
<accession>A0A3A6R3R8</accession>
<evidence type="ECO:0000256" key="4">
    <source>
        <dbReference type="PROSITE-ProRule" id="PRU00169"/>
    </source>
</evidence>
<feature type="modified residue" description="4-aspartylphosphate" evidence="4">
    <location>
        <position position="51"/>
    </location>
</feature>
<dbReference type="GO" id="GO:0005886">
    <property type="term" value="C:plasma membrane"/>
    <property type="evidence" value="ECO:0007669"/>
    <property type="project" value="TreeGrafter"/>
</dbReference>
<dbReference type="NCBIfam" id="TIGR00254">
    <property type="entry name" value="GGDEF"/>
    <property type="match status" value="1"/>
</dbReference>
<dbReference type="EMBL" id="QVMU01000001">
    <property type="protein sequence ID" value="RJX75787.1"/>
    <property type="molecule type" value="Genomic_DNA"/>
</dbReference>
<evidence type="ECO:0000313" key="9">
    <source>
        <dbReference type="Proteomes" id="UP000273252"/>
    </source>
</evidence>
<proteinExistence type="predicted"/>
<dbReference type="InterPro" id="IPR029787">
    <property type="entry name" value="Nucleotide_cyclase"/>
</dbReference>
<keyword evidence="4" id="KW-0597">Phosphoprotein</keyword>
<keyword evidence="9" id="KW-1185">Reference proteome</keyword>
<dbReference type="SUPFAM" id="SSF55073">
    <property type="entry name" value="Nucleotide cyclase"/>
    <property type="match status" value="1"/>
</dbReference>
<evidence type="ECO:0000259" key="7">
    <source>
        <dbReference type="PROSITE" id="PS50887"/>
    </source>
</evidence>
<gene>
    <name evidence="8" type="ORF">DZ860_02010</name>
</gene>
<dbReference type="InterPro" id="IPR050469">
    <property type="entry name" value="Diguanylate_Cyclase"/>
</dbReference>
<dbReference type="GO" id="GO:0052621">
    <property type="term" value="F:diguanylate cyclase activity"/>
    <property type="evidence" value="ECO:0007669"/>
    <property type="project" value="UniProtKB-EC"/>
</dbReference>
<dbReference type="SMART" id="SM00448">
    <property type="entry name" value="REC"/>
    <property type="match status" value="1"/>
</dbReference>
<feature type="coiled-coil region" evidence="5">
    <location>
        <begin position="120"/>
        <end position="147"/>
    </location>
</feature>
<comment type="caution">
    <text evidence="8">The sequence shown here is derived from an EMBL/GenBank/DDBJ whole genome shotgun (WGS) entry which is preliminary data.</text>
</comment>
<keyword evidence="5" id="KW-0175">Coiled coil</keyword>
<sequence length="311" mass="35498">MKILLVDDVKMERIHLAIRLKQLGHLVEHAESGAQALAVYPEFSPDLVLMDITMPDMNGFDASREIRRLYPEEWIPIIFLSGHDEPTMIKEAIDAGGDDYLIKPVNQIVLSSKLTAMQRIAEMRHKLHQQTKELENANLRLEQLAKEDGLTKLLNRRAVDKYLKDMISIHGRHQLPLSIILLDVDNFKAYNDNYGHVEGDRCLVLIAEILMGLFGRKGEVVGRYGGEEFVVLLDHTDLHQAEIHAKRIKSELELLCIEHKYSDTSPWVTLSQGVISPLVKGYESPEILYKKADDLLYKAKHKGKNCFVLEE</sequence>
<dbReference type="EC" id="2.7.7.65" evidence="2"/>
<comment type="cofactor">
    <cofactor evidence="1">
        <name>Mg(2+)</name>
        <dbReference type="ChEBI" id="CHEBI:18420"/>
    </cofactor>
</comment>
<evidence type="ECO:0000259" key="6">
    <source>
        <dbReference type="PROSITE" id="PS50110"/>
    </source>
</evidence>
<evidence type="ECO:0000256" key="2">
    <source>
        <dbReference type="ARBA" id="ARBA00012528"/>
    </source>
</evidence>
<dbReference type="PROSITE" id="PS50110">
    <property type="entry name" value="RESPONSE_REGULATORY"/>
    <property type="match status" value="1"/>
</dbReference>
<dbReference type="CDD" id="cd01949">
    <property type="entry name" value="GGDEF"/>
    <property type="match status" value="1"/>
</dbReference>
<dbReference type="Pfam" id="PF00072">
    <property type="entry name" value="Response_reg"/>
    <property type="match status" value="1"/>
</dbReference>
<name>A0A3A6R3R8_9VIBR</name>
<dbReference type="SUPFAM" id="SSF52172">
    <property type="entry name" value="CheY-like"/>
    <property type="match status" value="1"/>
</dbReference>
<dbReference type="GO" id="GO:1902201">
    <property type="term" value="P:negative regulation of bacterial-type flagellum-dependent cell motility"/>
    <property type="evidence" value="ECO:0007669"/>
    <property type="project" value="TreeGrafter"/>
</dbReference>
<dbReference type="Gene3D" id="3.40.50.2300">
    <property type="match status" value="1"/>
</dbReference>
<dbReference type="AlphaFoldDB" id="A0A3A6R3R8"/>